<dbReference type="EMBL" id="FUEG01000004">
    <property type="protein sequence ID" value="SJL03077.1"/>
    <property type="molecule type" value="Genomic_DNA"/>
</dbReference>
<gene>
    <name evidence="2" type="ORF">ARMOST_06422</name>
</gene>
<feature type="region of interest" description="Disordered" evidence="1">
    <location>
        <begin position="53"/>
        <end position="75"/>
    </location>
</feature>
<keyword evidence="3" id="KW-1185">Reference proteome</keyword>
<organism evidence="2 3">
    <name type="scientific">Armillaria ostoyae</name>
    <name type="common">Armillaria root rot fungus</name>
    <dbReference type="NCBI Taxonomy" id="47428"/>
    <lineage>
        <taxon>Eukaryota</taxon>
        <taxon>Fungi</taxon>
        <taxon>Dikarya</taxon>
        <taxon>Basidiomycota</taxon>
        <taxon>Agaricomycotina</taxon>
        <taxon>Agaricomycetes</taxon>
        <taxon>Agaricomycetidae</taxon>
        <taxon>Agaricales</taxon>
        <taxon>Marasmiineae</taxon>
        <taxon>Physalacriaceae</taxon>
        <taxon>Armillaria</taxon>
    </lineage>
</organism>
<evidence type="ECO:0000313" key="3">
    <source>
        <dbReference type="Proteomes" id="UP000219338"/>
    </source>
</evidence>
<feature type="compositionally biased region" description="Polar residues" evidence="1">
    <location>
        <begin position="62"/>
        <end position="71"/>
    </location>
</feature>
<dbReference type="Proteomes" id="UP000219338">
    <property type="component" value="Unassembled WGS sequence"/>
</dbReference>
<evidence type="ECO:0000256" key="1">
    <source>
        <dbReference type="SAM" id="MobiDB-lite"/>
    </source>
</evidence>
<proteinExistence type="predicted"/>
<reference evidence="3" key="1">
    <citation type="journal article" date="2017" name="Nat. Ecol. Evol.">
        <title>Genome expansion and lineage-specific genetic innovations in the forest pathogenic fungi Armillaria.</title>
        <authorList>
            <person name="Sipos G."/>
            <person name="Prasanna A.N."/>
            <person name="Walter M.C."/>
            <person name="O'Connor E."/>
            <person name="Balint B."/>
            <person name="Krizsan K."/>
            <person name="Kiss B."/>
            <person name="Hess J."/>
            <person name="Varga T."/>
            <person name="Slot J."/>
            <person name="Riley R."/>
            <person name="Boka B."/>
            <person name="Rigling D."/>
            <person name="Barry K."/>
            <person name="Lee J."/>
            <person name="Mihaltcheva S."/>
            <person name="LaButti K."/>
            <person name="Lipzen A."/>
            <person name="Waldron R."/>
            <person name="Moloney N.M."/>
            <person name="Sperisen C."/>
            <person name="Kredics L."/>
            <person name="Vagvoelgyi C."/>
            <person name="Patrignani A."/>
            <person name="Fitzpatrick D."/>
            <person name="Nagy I."/>
            <person name="Doyle S."/>
            <person name="Anderson J.B."/>
            <person name="Grigoriev I.V."/>
            <person name="Gueldener U."/>
            <person name="Muensterkoetter M."/>
            <person name="Nagy L.G."/>
        </authorList>
    </citation>
    <scope>NUCLEOTIDE SEQUENCE [LARGE SCALE GENOMIC DNA]</scope>
    <source>
        <strain evidence="3">C18/9</strain>
    </source>
</reference>
<protein>
    <submittedName>
        <fullName evidence="2">Uncharacterized protein</fullName>
    </submittedName>
</protein>
<sequence>MLDGTKGTLGCYLEDLPRGLLDEERRWNSLKATQDVHFIPAVHAHTLSLHPRQHRSYPPAISTPNTSSTLPTDGRPISLRRCGKRLFSWLGTRSLVLYPGVFEDRWEYLTQQPPAHTTLDEKPHAGFMFGGGVEMAPHPSLTLSDVGRQSMSIFESWHTLVWHWRITGNGGEMAGRRVGRQGR</sequence>
<accession>A0A284R2X2</accession>
<dbReference type="AlphaFoldDB" id="A0A284R2X2"/>
<name>A0A284R2X2_ARMOS</name>
<evidence type="ECO:0000313" key="2">
    <source>
        <dbReference type="EMBL" id="SJL03077.1"/>
    </source>
</evidence>